<accession>A0A136J7J1</accession>
<feature type="compositionally biased region" description="Polar residues" evidence="1">
    <location>
        <begin position="32"/>
        <end position="48"/>
    </location>
</feature>
<feature type="region of interest" description="Disordered" evidence="1">
    <location>
        <begin position="29"/>
        <end position="72"/>
    </location>
</feature>
<name>A0A136J7J1_9PEZI</name>
<evidence type="ECO:0000256" key="1">
    <source>
        <dbReference type="SAM" id="MobiDB-lite"/>
    </source>
</evidence>
<dbReference type="AlphaFoldDB" id="A0A136J7J1"/>
<protein>
    <submittedName>
        <fullName evidence="2">Uncharacterized protein</fullName>
    </submittedName>
</protein>
<dbReference type="Proteomes" id="UP000070501">
    <property type="component" value="Unassembled WGS sequence"/>
</dbReference>
<proteinExistence type="predicted"/>
<dbReference type="InParanoid" id="A0A136J7J1"/>
<reference evidence="3" key="1">
    <citation type="submission" date="2016-02" db="EMBL/GenBank/DDBJ databases">
        <title>Draft genome sequence of Microdochium bolleyi, a fungal endophyte of beachgrass.</title>
        <authorList>
            <consortium name="DOE Joint Genome Institute"/>
            <person name="David A.S."/>
            <person name="May G."/>
            <person name="Haridas S."/>
            <person name="Lim J."/>
            <person name="Wang M."/>
            <person name="Labutti K."/>
            <person name="Lipzen A."/>
            <person name="Barry K."/>
            <person name="Grigoriev I.V."/>
        </authorList>
    </citation>
    <scope>NUCLEOTIDE SEQUENCE [LARGE SCALE GENOMIC DNA]</scope>
    <source>
        <strain evidence="3">J235TASD1</strain>
    </source>
</reference>
<gene>
    <name evidence="2" type="ORF">Micbo1qcDRAFT_53242</name>
</gene>
<evidence type="ECO:0000313" key="2">
    <source>
        <dbReference type="EMBL" id="KXJ93112.1"/>
    </source>
</evidence>
<evidence type="ECO:0000313" key="3">
    <source>
        <dbReference type="Proteomes" id="UP000070501"/>
    </source>
</evidence>
<organism evidence="2 3">
    <name type="scientific">Microdochium bolleyi</name>
    <dbReference type="NCBI Taxonomy" id="196109"/>
    <lineage>
        <taxon>Eukaryota</taxon>
        <taxon>Fungi</taxon>
        <taxon>Dikarya</taxon>
        <taxon>Ascomycota</taxon>
        <taxon>Pezizomycotina</taxon>
        <taxon>Sordariomycetes</taxon>
        <taxon>Xylariomycetidae</taxon>
        <taxon>Xylariales</taxon>
        <taxon>Microdochiaceae</taxon>
        <taxon>Microdochium</taxon>
    </lineage>
</organism>
<dbReference type="EMBL" id="KQ964248">
    <property type="protein sequence ID" value="KXJ93112.1"/>
    <property type="molecule type" value="Genomic_DNA"/>
</dbReference>
<keyword evidence="3" id="KW-1185">Reference proteome</keyword>
<sequence length="72" mass="7987">MSVWRMGLGQGLGVSLLVVGRENPTQYGVDESVQTSVTQWQRDSSSRPPLTPASGGEKGSYRCQQKQHHWQT</sequence>